<dbReference type="GO" id="GO:0005634">
    <property type="term" value="C:nucleus"/>
    <property type="evidence" value="ECO:0007669"/>
    <property type="project" value="TreeGrafter"/>
</dbReference>
<protein>
    <submittedName>
        <fullName evidence="8">Putative glutaredoxin</fullName>
    </submittedName>
</protein>
<evidence type="ECO:0000259" key="7">
    <source>
        <dbReference type="PROSITE" id="PS51352"/>
    </source>
</evidence>
<name>A0A8H4NS99_9HYPO</name>
<accession>A0A8H4NS99</accession>
<evidence type="ECO:0000256" key="2">
    <source>
        <dbReference type="ARBA" id="ARBA00022723"/>
    </source>
</evidence>
<feature type="domain" description="Thioredoxin" evidence="7">
    <location>
        <begin position="1"/>
        <end position="114"/>
    </location>
</feature>
<dbReference type="CDD" id="cd03028">
    <property type="entry name" value="GRX_PICOT_like"/>
    <property type="match status" value="1"/>
</dbReference>
<keyword evidence="3" id="KW-0408">Iron</keyword>
<evidence type="ECO:0000256" key="4">
    <source>
        <dbReference type="ARBA" id="ARBA00023014"/>
    </source>
</evidence>
<evidence type="ECO:0000313" key="8">
    <source>
        <dbReference type="EMBL" id="KAF4449324.1"/>
    </source>
</evidence>
<dbReference type="InterPro" id="IPR013766">
    <property type="entry name" value="Thioredoxin_domain"/>
</dbReference>
<dbReference type="FunFam" id="3.40.30.10:FF:000012">
    <property type="entry name" value="Monothiol glutaredoxin"/>
    <property type="match status" value="1"/>
</dbReference>
<dbReference type="Proteomes" id="UP000605986">
    <property type="component" value="Unassembled WGS sequence"/>
</dbReference>
<dbReference type="GO" id="GO:0051537">
    <property type="term" value="F:2 iron, 2 sulfur cluster binding"/>
    <property type="evidence" value="ECO:0007669"/>
    <property type="project" value="TreeGrafter"/>
</dbReference>
<dbReference type="PROSITE" id="PS51352">
    <property type="entry name" value="THIOREDOXIN_2"/>
    <property type="match status" value="1"/>
</dbReference>
<dbReference type="GO" id="GO:0005829">
    <property type="term" value="C:cytosol"/>
    <property type="evidence" value="ECO:0007669"/>
    <property type="project" value="TreeGrafter"/>
</dbReference>
<comment type="function">
    <text evidence="5">Monothiol glutaredoxin involved in the biogenesis of iron-sulfur clusters. Binds one iron-sulfur cluster per dimer. The iron-sulfur cluster is bound between subunits, and is complexed by a bound glutathione and a cysteine residue from each subunit.</text>
</comment>
<dbReference type="FunFam" id="3.40.30.10:FF:000092">
    <property type="entry name" value="Monothiol glutaredoxin"/>
    <property type="match status" value="1"/>
</dbReference>
<dbReference type="Pfam" id="PF00462">
    <property type="entry name" value="Glutaredoxin"/>
    <property type="match status" value="1"/>
</dbReference>
<dbReference type="GO" id="GO:0006879">
    <property type="term" value="P:intracellular iron ion homeostasis"/>
    <property type="evidence" value="ECO:0007669"/>
    <property type="project" value="TreeGrafter"/>
</dbReference>
<keyword evidence="9" id="KW-1185">Reference proteome</keyword>
<dbReference type="CDD" id="cd02984">
    <property type="entry name" value="TRX_PICOT"/>
    <property type="match status" value="1"/>
</dbReference>
<dbReference type="Pfam" id="PF00085">
    <property type="entry name" value="Thioredoxin"/>
    <property type="match status" value="1"/>
</dbReference>
<dbReference type="InterPro" id="IPR036249">
    <property type="entry name" value="Thioredoxin-like_sf"/>
</dbReference>
<dbReference type="PROSITE" id="PS51354">
    <property type="entry name" value="GLUTAREDOXIN_2"/>
    <property type="match status" value="1"/>
</dbReference>
<organism evidence="8 9">
    <name type="scientific">Fusarium austroafricanum</name>
    <dbReference type="NCBI Taxonomy" id="2364996"/>
    <lineage>
        <taxon>Eukaryota</taxon>
        <taxon>Fungi</taxon>
        <taxon>Dikarya</taxon>
        <taxon>Ascomycota</taxon>
        <taxon>Pezizomycotina</taxon>
        <taxon>Sordariomycetes</taxon>
        <taxon>Hypocreomycetidae</taxon>
        <taxon>Hypocreales</taxon>
        <taxon>Nectriaceae</taxon>
        <taxon>Fusarium</taxon>
        <taxon>Fusarium concolor species complex</taxon>
    </lineage>
</organism>
<evidence type="ECO:0000313" key="9">
    <source>
        <dbReference type="Proteomes" id="UP000605986"/>
    </source>
</evidence>
<dbReference type="SUPFAM" id="SSF52833">
    <property type="entry name" value="Thioredoxin-like"/>
    <property type="match status" value="2"/>
</dbReference>
<dbReference type="GO" id="GO:0046872">
    <property type="term" value="F:metal ion binding"/>
    <property type="evidence" value="ECO:0007669"/>
    <property type="project" value="UniProtKB-KW"/>
</dbReference>
<sequence>MSTITEITSIPEWEQLLGSVPSTTLVVVSFHAPWAAPCAQMATVLSTLASEYPVTEPPTTKWVSINAEELSDLSETYDVTAVPFLVLLRNGQVVETVSGSSAVKVRTAIETQAKQSGQNAEASVPNGVDANDTATEEQDPEKKKEELFKRLGDLVKAAPVMLFMKGTPSSPQCGFSRQMVGLLRDNSVKYGFFNILADDEVRQGLKEFADWPTYPQLWIDGELVGGLDIVKEEMANDAEFLTKYSVSAPAAA</sequence>
<proteinExistence type="inferred from homology"/>
<gene>
    <name evidence="8" type="ORF">F53441_7374</name>
</gene>
<comment type="similarity">
    <text evidence="1">Belongs to the glutaredoxin family. Monothiol subfamily.</text>
</comment>
<dbReference type="InterPro" id="IPR004480">
    <property type="entry name" value="Monothiol_GRX-rel"/>
</dbReference>
<dbReference type="EMBL" id="JAADJG010000290">
    <property type="protein sequence ID" value="KAF4449324.1"/>
    <property type="molecule type" value="Genomic_DNA"/>
</dbReference>
<evidence type="ECO:0000256" key="5">
    <source>
        <dbReference type="ARBA" id="ARBA00055846"/>
    </source>
</evidence>
<dbReference type="Gene3D" id="3.40.30.10">
    <property type="entry name" value="Glutaredoxin"/>
    <property type="match status" value="2"/>
</dbReference>
<keyword evidence="2" id="KW-0479">Metal-binding</keyword>
<evidence type="ECO:0000256" key="3">
    <source>
        <dbReference type="ARBA" id="ARBA00023004"/>
    </source>
</evidence>
<dbReference type="InterPro" id="IPR033658">
    <property type="entry name" value="GRX_PICOT-like"/>
</dbReference>
<dbReference type="PANTHER" id="PTHR10293:SF73">
    <property type="entry name" value="GLUTAREDOXIN-3"/>
    <property type="match status" value="1"/>
</dbReference>
<dbReference type="PANTHER" id="PTHR10293">
    <property type="entry name" value="GLUTAREDOXIN FAMILY MEMBER"/>
    <property type="match status" value="1"/>
</dbReference>
<evidence type="ECO:0000256" key="6">
    <source>
        <dbReference type="SAM" id="MobiDB-lite"/>
    </source>
</evidence>
<evidence type="ECO:0000256" key="1">
    <source>
        <dbReference type="ARBA" id="ARBA00009630"/>
    </source>
</evidence>
<dbReference type="AlphaFoldDB" id="A0A8H4NS99"/>
<dbReference type="GO" id="GO:0015036">
    <property type="term" value="F:disulfide oxidoreductase activity"/>
    <property type="evidence" value="ECO:0007669"/>
    <property type="project" value="UniProtKB-ARBA"/>
</dbReference>
<dbReference type="OrthoDB" id="415696at2759"/>
<comment type="caution">
    <text evidence="8">The sequence shown here is derived from an EMBL/GenBank/DDBJ whole genome shotgun (WGS) entry which is preliminary data.</text>
</comment>
<keyword evidence="4" id="KW-0411">Iron-sulfur</keyword>
<reference evidence="8" key="1">
    <citation type="submission" date="2020-01" db="EMBL/GenBank/DDBJ databases">
        <title>Identification and distribution of gene clusters putatively required for synthesis of sphingolipid metabolism inhibitors in phylogenetically diverse species of the filamentous fungus Fusarium.</title>
        <authorList>
            <person name="Kim H.-S."/>
            <person name="Busman M."/>
            <person name="Brown D.W."/>
            <person name="Divon H."/>
            <person name="Uhlig S."/>
            <person name="Proctor R.H."/>
        </authorList>
    </citation>
    <scope>NUCLEOTIDE SEQUENCE</scope>
    <source>
        <strain evidence="8">NRRL 53441</strain>
    </source>
</reference>
<dbReference type="InterPro" id="IPR002109">
    <property type="entry name" value="Glutaredoxin"/>
</dbReference>
<feature type="region of interest" description="Disordered" evidence="6">
    <location>
        <begin position="114"/>
        <end position="143"/>
    </location>
</feature>